<feature type="transmembrane region" description="Helical" evidence="1">
    <location>
        <begin position="349"/>
        <end position="377"/>
    </location>
</feature>
<evidence type="ECO:0000313" key="3">
    <source>
        <dbReference type="Proteomes" id="UP001314681"/>
    </source>
</evidence>
<keyword evidence="1" id="KW-0472">Membrane</keyword>
<accession>A0ABS6KD46</accession>
<protein>
    <recommendedName>
        <fullName evidence="4">Citrate transporter</fullName>
    </recommendedName>
</protein>
<keyword evidence="1" id="KW-1133">Transmembrane helix</keyword>
<keyword evidence="1" id="KW-0812">Transmembrane</keyword>
<evidence type="ECO:0000256" key="1">
    <source>
        <dbReference type="SAM" id="Phobius"/>
    </source>
</evidence>
<dbReference type="EMBL" id="JAHQCX010000019">
    <property type="protein sequence ID" value="MBU9728433.1"/>
    <property type="molecule type" value="Genomic_DNA"/>
</dbReference>
<feature type="transmembrane region" description="Helical" evidence="1">
    <location>
        <begin position="103"/>
        <end position="135"/>
    </location>
</feature>
<feature type="transmembrane region" description="Helical" evidence="1">
    <location>
        <begin position="184"/>
        <end position="202"/>
    </location>
</feature>
<comment type="caution">
    <text evidence="2">The sequence shown here is derived from an EMBL/GenBank/DDBJ whole genome shotgun (WGS) entry which is preliminary data.</text>
</comment>
<dbReference type="Proteomes" id="UP001314681">
    <property type="component" value="Unassembled WGS sequence"/>
</dbReference>
<feature type="transmembrane region" description="Helical" evidence="1">
    <location>
        <begin position="241"/>
        <end position="265"/>
    </location>
</feature>
<feature type="transmembrane region" description="Helical" evidence="1">
    <location>
        <begin position="22"/>
        <end position="43"/>
    </location>
</feature>
<feature type="transmembrane region" description="Helical" evidence="1">
    <location>
        <begin position="63"/>
        <end position="82"/>
    </location>
</feature>
<organism evidence="2 3">
    <name type="scientific">Diplocloster modestus</name>
    <dbReference type="NCBI Taxonomy" id="2850322"/>
    <lineage>
        <taxon>Bacteria</taxon>
        <taxon>Bacillati</taxon>
        <taxon>Bacillota</taxon>
        <taxon>Clostridia</taxon>
        <taxon>Lachnospirales</taxon>
        <taxon>Lachnospiraceae</taxon>
        <taxon>Diplocloster</taxon>
    </lineage>
</organism>
<feature type="transmembrane region" description="Helical" evidence="1">
    <location>
        <begin position="412"/>
        <end position="429"/>
    </location>
</feature>
<sequence>MITALIIVIFVAMCVLMYTKKLSALFALPLMAFLIALVSGIPFMDVSAEEPGIITLLFVNGPVRLGSAMMMLIFGAILAQYVKNVGIAQALVRKVSELAGDRPLVLGISFFLVLSVLFTTLGGLGSVIMIGTIVLPIMTSVGISSLGAGCILLLALSTGGIFNMANWGLYIDAFGLSADEIRKFAWPLGIIFVIMGILFVVIQTKFDGKLFGKKKLAWAAPAQPEEAPARKVNILAMLTPLIPLVMVLGFKIDIIAGFVTAIIYCMITTINRDTMKELTKSVTQGIADSAGAIFLIIGIGMLLMVVMDARVTAHIGPALAAILPSNAFVYVIFFAILAPLALYRGPLNVWGLGLGIGAVMMATGKLSGMALMAALMATGQLQGICDPTNTHNVWTAAATGTDVNDILRKTLPYVWVAAIVGLIVAGVMYF</sequence>
<gene>
    <name evidence="2" type="ORF">KTH90_20755</name>
</gene>
<reference evidence="2 3" key="1">
    <citation type="submission" date="2021-06" db="EMBL/GenBank/DDBJ databases">
        <title>Description of novel taxa of the family Lachnospiraceae.</title>
        <authorList>
            <person name="Chaplin A.V."/>
            <person name="Sokolova S.R."/>
            <person name="Pikina A.P."/>
            <person name="Korzhanova M."/>
            <person name="Belova V."/>
            <person name="Korostin D."/>
            <person name="Efimov B.A."/>
        </authorList>
    </citation>
    <scope>NUCLEOTIDE SEQUENCE [LARGE SCALE GENOMIC DNA]</scope>
    <source>
        <strain evidence="2 3">ASD4241</strain>
    </source>
</reference>
<dbReference type="RefSeq" id="WP_158353571.1">
    <property type="nucleotide sequence ID" value="NZ_JAHQCX010000019.1"/>
</dbReference>
<feature type="transmembrane region" description="Helical" evidence="1">
    <location>
        <begin position="318"/>
        <end position="342"/>
    </location>
</feature>
<evidence type="ECO:0008006" key="4">
    <source>
        <dbReference type="Google" id="ProtNLM"/>
    </source>
</evidence>
<feature type="transmembrane region" description="Helical" evidence="1">
    <location>
        <begin position="286"/>
        <end position="306"/>
    </location>
</feature>
<evidence type="ECO:0000313" key="2">
    <source>
        <dbReference type="EMBL" id="MBU9728433.1"/>
    </source>
</evidence>
<keyword evidence="3" id="KW-1185">Reference proteome</keyword>
<name>A0ABS6KD46_9FIRM</name>
<proteinExistence type="predicted"/>
<feature type="transmembrane region" description="Helical" evidence="1">
    <location>
        <begin position="141"/>
        <end position="163"/>
    </location>
</feature>